<dbReference type="SMART" id="SM00854">
    <property type="entry name" value="PGA_cap"/>
    <property type="match status" value="1"/>
</dbReference>
<protein>
    <submittedName>
        <fullName evidence="5">CapA family protein</fullName>
    </submittedName>
</protein>
<dbReference type="EMBL" id="JAQAGZ010000003">
    <property type="protein sequence ID" value="MCZ8512049.1"/>
    <property type="molecule type" value="Genomic_DNA"/>
</dbReference>
<dbReference type="SUPFAM" id="SSF56300">
    <property type="entry name" value="Metallo-dependent phosphatases"/>
    <property type="match status" value="1"/>
</dbReference>
<keyword evidence="3" id="KW-0472">Membrane</keyword>
<gene>
    <name evidence="5" type="ORF">O9H85_06330</name>
</gene>
<dbReference type="InterPro" id="IPR052169">
    <property type="entry name" value="CW_Biosynth-Accessory"/>
</dbReference>
<evidence type="ECO:0000313" key="6">
    <source>
        <dbReference type="Proteomes" id="UP001527882"/>
    </source>
</evidence>
<dbReference type="Proteomes" id="UP001527882">
    <property type="component" value="Unassembled WGS sequence"/>
</dbReference>
<feature type="transmembrane region" description="Helical" evidence="3">
    <location>
        <begin position="9"/>
        <end position="28"/>
    </location>
</feature>
<evidence type="ECO:0000259" key="4">
    <source>
        <dbReference type="SMART" id="SM00854"/>
    </source>
</evidence>
<comment type="similarity">
    <text evidence="1">Belongs to the CapA family.</text>
</comment>
<comment type="caution">
    <text evidence="5">The sequence shown here is derived from an EMBL/GenBank/DDBJ whole genome shotgun (WGS) entry which is preliminary data.</text>
</comment>
<reference evidence="5 6" key="1">
    <citation type="submission" date="2022-12" db="EMBL/GenBank/DDBJ databases">
        <title>Draft genome sequence of Paenibacillus sp. dW9.</title>
        <authorList>
            <person name="Choi E.-W."/>
            <person name="Kim D.-U."/>
        </authorList>
    </citation>
    <scope>NUCLEOTIDE SEQUENCE [LARGE SCALE GENOMIC DNA]</scope>
    <source>
        <strain evidence="6">dW9</strain>
    </source>
</reference>
<name>A0ABT4Q591_9BACL</name>
<dbReference type="Gene3D" id="3.60.21.10">
    <property type="match status" value="1"/>
</dbReference>
<proteinExistence type="inferred from homology"/>
<dbReference type="RefSeq" id="WP_269880437.1">
    <property type="nucleotide sequence ID" value="NZ_JAQAGZ010000003.1"/>
</dbReference>
<evidence type="ECO:0000256" key="3">
    <source>
        <dbReference type="SAM" id="Phobius"/>
    </source>
</evidence>
<keyword evidence="3" id="KW-1133">Transmembrane helix</keyword>
<keyword evidence="6" id="KW-1185">Reference proteome</keyword>
<feature type="compositionally biased region" description="Basic and acidic residues" evidence="2">
    <location>
        <begin position="436"/>
        <end position="459"/>
    </location>
</feature>
<feature type="domain" description="Capsule synthesis protein CapA" evidence="4">
    <location>
        <begin position="86"/>
        <end position="325"/>
    </location>
</feature>
<evidence type="ECO:0000313" key="5">
    <source>
        <dbReference type="EMBL" id="MCZ8512049.1"/>
    </source>
</evidence>
<organism evidence="5 6">
    <name type="scientific">Paenibacillus gyeongsangnamensis</name>
    <dbReference type="NCBI Taxonomy" id="3388067"/>
    <lineage>
        <taxon>Bacteria</taxon>
        <taxon>Bacillati</taxon>
        <taxon>Bacillota</taxon>
        <taxon>Bacilli</taxon>
        <taxon>Bacillales</taxon>
        <taxon>Paenibacillaceae</taxon>
        <taxon>Paenibacillus</taxon>
    </lineage>
</organism>
<evidence type="ECO:0000256" key="2">
    <source>
        <dbReference type="SAM" id="MobiDB-lite"/>
    </source>
</evidence>
<dbReference type="InterPro" id="IPR029052">
    <property type="entry name" value="Metallo-depent_PP-like"/>
</dbReference>
<accession>A0ABT4Q591</accession>
<dbReference type="Pfam" id="PF09587">
    <property type="entry name" value="PGA_cap"/>
    <property type="match status" value="1"/>
</dbReference>
<feature type="region of interest" description="Disordered" evidence="2">
    <location>
        <begin position="387"/>
        <end position="500"/>
    </location>
</feature>
<dbReference type="PANTHER" id="PTHR33393">
    <property type="entry name" value="POLYGLUTAMINE SYNTHESIS ACCESSORY PROTEIN RV0574C-RELATED"/>
    <property type="match status" value="1"/>
</dbReference>
<keyword evidence="3" id="KW-0812">Transmembrane</keyword>
<sequence>MENKFQKTLWVKIGVLTLVTVGSFAYLLQSLEPSNAGSAGENNQQAGKAPVKGVELLSTDGADKQKEPASPNAVPNAAAANADRVNLAFVGDVMFSDNVEGILKQNGYDYPYKFVKPYLEKADFAVANLETPITARGTAQVKEYTYRSSPAALPKLKKAGVGLVNLANNHSMDFGEEGLLDTMDNLDAQGILRVGAGRNTEEAYKYALVEKNGFKIAFLGFSRVIPDTSWYSGKSKPGLAETYSTKLPLEAIDKAKADADMVVVIAHWGEERKDVPGREQTRLAHLYIDEGADLVVASHPHVLQGFEQYKGKWIAYSLGNFIFTTNDIPATWESMILQASCTKQKACDLSVVPIVTKGAQPVRMPDEDAPKLFSKLSRISYNADVDKDGKVTVGPERPFQQDAQEPLKAVPPVTDKKPASGITASPGGKGTGTSPAKDKNGTDAAKDKKTGEASGKEKTPASGNGSAKPPADGAKKSETSAGSKTHEKTADPAKKNGEAP</sequence>
<dbReference type="CDD" id="cd07381">
    <property type="entry name" value="MPP_CapA"/>
    <property type="match status" value="1"/>
</dbReference>
<dbReference type="PANTHER" id="PTHR33393:SF13">
    <property type="entry name" value="PGA BIOSYNTHESIS PROTEIN CAPA"/>
    <property type="match status" value="1"/>
</dbReference>
<feature type="compositionally biased region" description="Basic and acidic residues" evidence="2">
    <location>
        <begin position="473"/>
        <end position="500"/>
    </location>
</feature>
<evidence type="ECO:0000256" key="1">
    <source>
        <dbReference type="ARBA" id="ARBA00005662"/>
    </source>
</evidence>
<dbReference type="InterPro" id="IPR019079">
    <property type="entry name" value="Capsule_synth_CapA"/>
</dbReference>